<name>A0A066XI62_COLSU</name>
<organism evidence="2 3">
    <name type="scientific">Colletotrichum sublineola</name>
    <name type="common">Sorghum anthracnose fungus</name>
    <dbReference type="NCBI Taxonomy" id="1173701"/>
    <lineage>
        <taxon>Eukaryota</taxon>
        <taxon>Fungi</taxon>
        <taxon>Dikarya</taxon>
        <taxon>Ascomycota</taxon>
        <taxon>Pezizomycotina</taxon>
        <taxon>Sordariomycetes</taxon>
        <taxon>Hypocreomycetidae</taxon>
        <taxon>Glomerellales</taxon>
        <taxon>Glomerellaceae</taxon>
        <taxon>Colletotrichum</taxon>
        <taxon>Colletotrichum graminicola species complex</taxon>
    </lineage>
</organism>
<keyword evidence="3" id="KW-1185">Reference proteome</keyword>
<keyword evidence="1" id="KW-0812">Transmembrane</keyword>
<keyword evidence="2" id="KW-0378">Hydrolase</keyword>
<keyword evidence="1" id="KW-0472">Membrane</keyword>
<dbReference type="GO" id="GO:0008237">
    <property type="term" value="F:metallopeptidase activity"/>
    <property type="evidence" value="ECO:0007669"/>
    <property type="project" value="UniProtKB-KW"/>
</dbReference>
<dbReference type="EMBL" id="JMSE01001030">
    <property type="protein sequence ID" value="KDN65451.1"/>
    <property type="molecule type" value="Genomic_DNA"/>
</dbReference>
<evidence type="ECO:0000313" key="3">
    <source>
        <dbReference type="Proteomes" id="UP000027238"/>
    </source>
</evidence>
<keyword evidence="2" id="KW-0482">Metalloprotease</keyword>
<dbReference type="GO" id="GO:0006508">
    <property type="term" value="P:proteolysis"/>
    <property type="evidence" value="ECO:0007669"/>
    <property type="project" value="UniProtKB-KW"/>
</dbReference>
<keyword evidence="1" id="KW-1133">Transmembrane helix</keyword>
<comment type="caution">
    <text evidence="2">The sequence shown here is derived from an EMBL/GenBank/DDBJ whole genome shotgun (WGS) entry which is preliminary data.</text>
</comment>
<dbReference type="Proteomes" id="UP000027238">
    <property type="component" value="Unassembled WGS sequence"/>
</dbReference>
<feature type="transmembrane region" description="Helical" evidence="1">
    <location>
        <begin position="87"/>
        <end position="104"/>
    </location>
</feature>
<feature type="transmembrane region" description="Helical" evidence="1">
    <location>
        <begin position="20"/>
        <end position="40"/>
    </location>
</feature>
<sequence>MSTRPSIPTSWTFSSPDRRVAILVVSNILITTSFEIPDFIRYSQVSRNSARFICRAVECAIPATRPSSNFDSNQKVLKMYRQNVKTSNFFIQYSFAVFLLSFYLCCRRLRCAAVFTGEFSGDHHHRIQTGANYHARKHREGTDAPSTFTHLGLRGNSSI</sequence>
<accession>A0A066XI62</accession>
<dbReference type="AlphaFoldDB" id="A0A066XI62"/>
<evidence type="ECO:0000256" key="1">
    <source>
        <dbReference type="SAM" id="Phobius"/>
    </source>
</evidence>
<dbReference type="HOGENOM" id="CLU_1660645_0_0_1"/>
<proteinExistence type="predicted"/>
<protein>
    <submittedName>
        <fullName evidence="2">Putative zinc metalloprotease mde10</fullName>
    </submittedName>
</protein>
<keyword evidence="2" id="KW-0645">Protease</keyword>
<reference evidence="3" key="1">
    <citation type="journal article" date="2014" name="Genome Announc.">
        <title>Draft genome sequence of Colletotrichum sublineola, a destructive pathogen of cultivated sorghum.</title>
        <authorList>
            <person name="Baroncelli R."/>
            <person name="Sanz-Martin J.M."/>
            <person name="Rech G.E."/>
            <person name="Sukno S.A."/>
            <person name="Thon M.R."/>
        </authorList>
    </citation>
    <scope>NUCLEOTIDE SEQUENCE [LARGE SCALE GENOMIC DNA]</scope>
    <source>
        <strain evidence="3">TX430BB</strain>
    </source>
</reference>
<gene>
    <name evidence="2" type="ORF">CSUB01_03950</name>
</gene>
<evidence type="ECO:0000313" key="2">
    <source>
        <dbReference type="EMBL" id="KDN65451.1"/>
    </source>
</evidence>